<dbReference type="EMBL" id="CAKOFQ010006867">
    <property type="protein sequence ID" value="CAH1977944.1"/>
    <property type="molecule type" value="Genomic_DNA"/>
</dbReference>
<evidence type="ECO:0000313" key="1">
    <source>
        <dbReference type="EMBL" id="CAH1977944.1"/>
    </source>
</evidence>
<organism evidence="1 2">
    <name type="scientific">Acanthoscelides obtectus</name>
    <name type="common">Bean weevil</name>
    <name type="synonym">Bruchus obtectus</name>
    <dbReference type="NCBI Taxonomy" id="200917"/>
    <lineage>
        <taxon>Eukaryota</taxon>
        <taxon>Metazoa</taxon>
        <taxon>Ecdysozoa</taxon>
        <taxon>Arthropoda</taxon>
        <taxon>Hexapoda</taxon>
        <taxon>Insecta</taxon>
        <taxon>Pterygota</taxon>
        <taxon>Neoptera</taxon>
        <taxon>Endopterygota</taxon>
        <taxon>Coleoptera</taxon>
        <taxon>Polyphaga</taxon>
        <taxon>Cucujiformia</taxon>
        <taxon>Chrysomeloidea</taxon>
        <taxon>Chrysomelidae</taxon>
        <taxon>Bruchinae</taxon>
        <taxon>Bruchini</taxon>
        <taxon>Acanthoscelides</taxon>
    </lineage>
</organism>
<sequence>MVATLAIAQNQPIYRLSARALQMARSPDGRLQQFPEAACQSRSQHRRSAHGRCRPYGSEARFHQAFKVFVFNVASV</sequence>
<keyword evidence="2" id="KW-1185">Reference proteome</keyword>
<accession>A0A9P0PCL7</accession>
<protein>
    <submittedName>
        <fullName evidence="1">Uncharacterized protein</fullName>
    </submittedName>
</protein>
<dbReference type="AlphaFoldDB" id="A0A9P0PCL7"/>
<evidence type="ECO:0000313" key="2">
    <source>
        <dbReference type="Proteomes" id="UP001152888"/>
    </source>
</evidence>
<dbReference type="Proteomes" id="UP001152888">
    <property type="component" value="Unassembled WGS sequence"/>
</dbReference>
<name>A0A9P0PCL7_ACAOB</name>
<proteinExistence type="predicted"/>
<reference evidence="1" key="1">
    <citation type="submission" date="2022-03" db="EMBL/GenBank/DDBJ databases">
        <authorList>
            <person name="Sayadi A."/>
        </authorList>
    </citation>
    <scope>NUCLEOTIDE SEQUENCE</scope>
</reference>
<comment type="caution">
    <text evidence="1">The sequence shown here is derived from an EMBL/GenBank/DDBJ whole genome shotgun (WGS) entry which is preliminary data.</text>
</comment>
<gene>
    <name evidence="1" type="ORF">ACAOBT_LOCUS12975</name>
</gene>